<dbReference type="Gene3D" id="3.20.20.370">
    <property type="entry name" value="Glycoside hydrolase/deacetylase"/>
    <property type="match status" value="1"/>
</dbReference>
<dbReference type="InterPro" id="IPR011330">
    <property type="entry name" value="Glyco_hydro/deAcase_b/a-brl"/>
</dbReference>
<dbReference type="Proteomes" id="UP000006327">
    <property type="component" value="Unassembled WGS sequence"/>
</dbReference>
<dbReference type="PROSITE" id="PS51677">
    <property type="entry name" value="NODB"/>
    <property type="match status" value="1"/>
</dbReference>
<feature type="domain" description="NodB homology" evidence="3">
    <location>
        <begin position="74"/>
        <end position="314"/>
    </location>
</feature>
<dbReference type="GO" id="GO:0005576">
    <property type="term" value="C:extracellular region"/>
    <property type="evidence" value="ECO:0007669"/>
    <property type="project" value="UniProtKB-SubCell"/>
</dbReference>
<evidence type="ECO:0000259" key="3">
    <source>
        <dbReference type="PROSITE" id="PS51677"/>
    </source>
</evidence>
<sequence>MLHWMLKQLGLITSKNKLSILIYHQVFSQKDPMRPSEPDTAEFAWQMALLGRYFNPVALPQAIELLKVGKLPANSVCVTFDDGYLNNLTVAQPVLQQYSIPATVYIATGFSSGGNMWNDRLIDLIGNPSISEFNLSALQLATEQVSDISSRRQLAYKLIPLIKYQDYQQRINIIDQLYTDNQANEVANKMMTPDEINQLAKLGVDIGAHTVDHPILASQNEGQQKHQIEQSKQQLEQWLNKGVNGFAYPNGKPVEDYPLSAVDLVKQSGFEYAVSTTSGLSTPVSDFYQLNRFTPWDKTPLKFHLRMIRNMLGI</sequence>
<comment type="caution">
    <text evidence="4">The sequence shown here is derived from an EMBL/GenBank/DDBJ whole genome shotgun (WGS) entry which is preliminary data.</text>
</comment>
<evidence type="ECO:0000256" key="2">
    <source>
        <dbReference type="ARBA" id="ARBA00022729"/>
    </source>
</evidence>
<dbReference type="eggNOG" id="COG0726">
    <property type="taxonomic scope" value="Bacteria"/>
</dbReference>
<proteinExistence type="predicted"/>
<name>K6Z546_9ALTE</name>
<evidence type="ECO:0000256" key="1">
    <source>
        <dbReference type="ARBA" id="ARBA00004613"/>
    </source>
</evidence>
<dbReference type="OrthoDB" id="9814639at2"/>
<dbReference type="InterPro" id="IPR051398">
    <property type="entry name" value="Polysacch_Deacetylase"/>
</dbReference>
<dbReference type="Pfam" id="PF01522">
    <property type="entry name" value="Polysacc_deac_1"/>
    <property type="match status" value="1"/>
</dbReference>
<dbReference type="EMBL" id="BAEO01000018">
    <property type="protein sequence ID" value="GAC18555.1"/>
    <property type="molecule type" value="Genomic_DNA"/>
</dbReference>
<dbReference type="SUPFAM" id="SSF88713">
    <property type="entry name" value="Glycoside hydrolase/deacetylase"/>
    <property type="match status" value="1"/>
</dbReference>
<dbReference type="PANTHER" id="PTHR34216:SF3">
    <property type="entry name" value="POLY-BETA-1,6-N-ACETYL-D-GLUCOSAMINE N-DEACETYLASE"/>
    <property type="match status" value="1"/>
</dbReference>
<dbReference type="InterPro" id="IPR002509">
    <property type="entry name" value="NODB_dom"/>
</dbReference>
<organism evidence="4 5">
    <name type="scientific">Paraglaciecola arctica BSs20135</name>
    <dbReference type="NCBI Taxonomy" id="493475"/>
    <lineage>
        <taxon>Bacteria</taxon>
        <taxon>Pseudomonadati</taxon>
        <taxon>Pseudomonadota</taxon>
        <taxon>Gammaproteobacteria</taxon>
        <taxon>Alteromonadales</taxon>
        <taxon>Alteromonadaceae</taxon>
        <taxon>Paraglaciecola</taxon>
    </lineage>
</organism>
<dbReference type="STRING" id="493475.GARC_1583"/>
<keyword evidence="2" id="KW-0732">Signal</keyword>
<reference evidence="4 5" key="1">
    <citation type="journal article" date="2017" name="Antonie Van Leeuwenhoek">
        <title>Rhizobium rhizosphaerae sp. nov., a novel species isolated from rice rhizosphere.</title>
        <authorList>
            <person name="Zhao J.J."/>
            <person name="Zhang J."/>
            <person name="Zhang R.J."/>
            <person name="Zhang C.W."/>
            <person name="Yin H.Q."/>
            <person name="Zhang X.X."/>
        </authorList>
    </citation>
    <scope>NUCLEOTIDE SEQUENCE [LARGE SCALE GENOMIC DNA]</scope>
    <source>
        <strain evidence="4 5">BSs20135</strain>
    </source>
</reference>
<accession>K6Z546</accession>
<evidence type="ECO:0000313" key="4">
    <source>
        <dbReference type="EMBL" id="GAC18555.1"/>
    </source>
</evidence>
<dbReference type="RefSeq" id="WP_007618496.1">
    <property type="nucleotide sequence ID" value="NZ_BAEO01000018.1"/>
</dbReference>
<dbReference type="GO" id="GO:0005975">
    <property type="term" value="P:carbohydrate metabolic process"/>
    <property type="evidence" value="ECO:0007669"/>
    <property type="project" value="InterPro"/>
</dbReference>
<dbReference type="CDD" id="cd10918">
    <property type="entry name" value="CE4_NodB_like_5s_6s"/>
    <property type="match status" value="1"/>
</dbReference>
<dbReference type="PANTHER" id="PTHR34216">
    <property type="match status" value="1"/>
</dbReference>
<gene>
    <name evidence="4" type="ORF">GARC_1583</name>
</gene>
<dbReference type="AlphaFoldDB" id="K6Z546"/>
<dbReference type="GO" id="GO:0016810">
    <property type="term" value="F:hydrolase activity, acting on carbon-nitrogen (but not peptide) bonds"/>
    <property type="evidence" value="ECO:0007669"/>
    <property type="project" value="InterPro"/>
</dbReference>
<keyword evidence="5" id="KW-1185">Reference proteome</keyword>
<comment type="subcellular location">
    <subcellularLocation>
        <location evidence="1">Secreted</location>
    </subcellularLocation>
</comment>
<protein>
    <recommendedName>
        <fullName evidence="3">NodB homology domain-containing protein</fullName>
    </recommendedName>
</protein>
<evidence type="ECO:0000313" key="5">
    <source>
        <dbReference type="Proteomes" id="UP000006327"/>
    </source>
</evidence>